<proteinExistence type="predicted"/>
<accession>A0A4Z1J4R9</accession>
<protein>
    <submittedName>
        <fullName evidence="1">Uncharacterized protein</fullName>
    </submittedName>
</protein>
<sequence length="72" mass="7869">MAVMKAYDMAPVACAAMVASALCRNRQHLFMNRNVRWYTDGGQLVTRPNVTRGPWSVSSPDLATGTDLGLIN</sequence>
<evidence type="ECO:0000313" key="1">
    <source>
        <dbReference type="EMBL" id="TGO68611.1"/>
    </source>
</evidence>
<evidence type="ECO:0000313" key="2">
    <source>
        <dbReference type="Proteomes" id="UP000297452"/>
    </source>
</evidence>
<name>A0A4Z1J4R9_9HELO</name>
<dbReference type="Proteomes" id="UP000297452">
    <property type="component" value="Unassembled WGS sequence"/>
</dbReference>
<comment type="caution">
    <text evidence="1">The sequence shown here is derived from an EMBL/GenBank/DDBJ whole genome shotgun (WGS) entry which is preliminary data.</text>
</comment>
<keyword evidence="2" id="KW-1185">Reference proteome</keyword>
<reference evidence="1 2" key="1">
    <citation type="submission" date="2017-12" db="EMBL/GenBank/DDBJ databases">
        <title>Comparative genomics of Botrytis spp.</title>
        <authorList>
            <person name="Valero-Jimenez C.A."/>
            <person name="Tapia P."/>
            <person name="Veloso J."/>
            <person name="Silva-Moreno E."/>
            <person name="Staats M."/>
            <person name="Valdes J.H."/>
            <person name="Van Kan J.A.L."/>
        </authorList>
    </citation>
    <scope>NUCLEOTIDE SEQUENCE [LARGE SCALE GENOMIC DNA]</scope>
    <source>
        <strain evidence="1 2">MUCL2120</strain>
    </source>
</reference>
<dbReference type="EMBL" id="PQXJ01000022">
    <property type="protein sequence ID" value="TGO68611.1"/>
    <property type="molecule type" value="Genomic_DNA"/>
</dbReference>
<gene>
    <name evidence="1" type="ORF">BOTNAR_0022g00190</name>
</gene>
<organism evidence="1 2">
    <name type="scientific">Botryotinia narcissicola</name>
    <dbReference type="NCBI Taxonomy" id="278944"/>
    <lineage>
        <taxon>Eukaryota</taxon>
        <taxon>Fungi</taxon>
        <taxon>Dikarya</taxon>
        <taxon>Ascomycota</taxon>
        <taxon>Pezizomycotina</taxon>
        <taxon>Leotiomycetes</taxon>
        <taxon>Helotiales</taxon>
        <taxon>Sclerotiniaceae</taxon>
        <taxon>Botryotinia</taxon>
    </lineage>
</organism>
<dbReference type="AlphaFoldDB" id="A0A4Z1J4R9"/>